<evidence type="ECO:0000256" key="2">
    <source>
        <dbReference type="RuleBase" id="RU363072"/>
    </source>
</evidence>
<dbReference type="Proteomes" id="UP001161422">
    <property type="component" value="Unassembled WGS sequence"/>
</dbReference>
<dbReference type="InterPro" id="IPR052932">
    <property type="entry name" value="OprB_Porin"/>
</dbReference>
<dbReference type="Gene3D" id="2.40.160.180">
    <property type="entry name" value="Carbohydrate-selective porin OprB"/>
    <property type="match status" value="1"/>
</dbReference>
<dbReference type="Pfam" id="PF04966">
    <property type="entry name" value="OprB"/>
    <property type="match status" value="1"/>
</dbReference>
<evidence type="ECO:0000256" key="1">
    <source>
        <dbReference type="ARBA" id="ARBA00008769"/>
    </source>
</evidence>
<evidence type="ECO:0008006" key="5">
    <source>
        <dbReference type="Google" id="ProtNLM"/>
    </source>
</evidence>
<dbReference type="AlphaFoldDB" id="A0AA37VWM4"/>
<dbReference type="GO" id="GO:0016020">
    <property type="term" value="C:membrane"/>
    <property type="evidence" value="ECO:0007669"/>
    <property type="project" value="InterPro"/>
</dbReference>
<keyword evidence="2" id="KW-0732">Signal</keyword>
<dbReference type="GO" id="GO:0008643">
    <property type="term" value="P:carbohydrate transport"/>
    <property type="evidence" value="ECO:0007669"/>
    <property type="project" value="InterPro"/>
</dbReference>
<dbReference type="GO" id="GO:0015288">
    <property type="term" value="F:porin activity"/>
    <property type="evidence" value="ECO:0007669"/>
    <property type="project" value="InterPro"/>
</dbReference>
<feature type="chain" id="PRO_5041483627" description="Porin" evidence="2">
    <location>
        <begin position="23"/>
        <end position="402"/>
    </location>
</feature>
<dbReference type="InterPro" id="IPR007049">
    <property type="entry name" value="Carb-sel_porin_OprB"/>
</dbReference>
<feature type="signal peptide" evidence="2">
    <location>
        <begin position="1"/>
        <end position="22"/>
    </location>
</feature>
<evidence type="ECO:0000313" key="3">
    <source>
        <dbReference type="EMBL" id="GLP96416.1"/>
    </source>
</evidence>
<reference evidence="3" key="1">
    <citation type="journal article" date="2014" name="Int. J. Syst. Evol. Microbiol.">
        <title>Complete genome sequence of Corynebacterium casei LMG S-19264T (=DSM 44701T), isolated from a smear-ripened cheese.</title>
        <authorList>
            <consortium name="US DOE Joint Genome Institute (JGI-PGF)"/>
            <person name="Walter F."/>
            <person name="Albersmeier A."/>
            <person name="Kalinowski J."/>
            <person name="Ruckert C."/>
        </authorList>
    </citation>
    <scope>NUCLEOTIDE SEQUENCE</scope>
    <source>
        <strain evidence="3">NBRC 101628</strain>
    </source>
</reference>
<dbReference type="EMBL" id="BSNC01000004">
    <property type="protein sequence ID" value="GLP96416.1"/>
    <property type="molecule type" value="Genomic_DNA"/>
</dbReference>
<comment type="caution">
    <text evidence="3">The sequence shown here is derived from an EMBL/GenBank/DDBJ whole genome shotgun (WGS) entry which is preliminary data.</text>
</comment>
<sequence>MKRLSHACMATLLCLGVSSAQANDNPISNRQALLDGPGTAKQKLRDSGVDLDLRYTNFQQNLSGATDGNGSQNGGRGDLVMNFDGEKLGLWKGFSVNLRHTMVHGQANFNRGFGQNGVLLPYNTAMVFPRENETSLNVTQKFNDTVSISAGKFDMFALSEAAPLQGGSGMDTFTNLGIAAAINGLVSPYTTGVMLNVNTSKALMSFMVYDPRNTQGDNGRPISHTFEDGTSAMANITLPISIAGRMGYHTFNATASDQKHPNLRTGEPVNRRWFGGYSFQQFLQHDADDPSKGWGLFGRIGVTDRNPNFIARHFMLGIGGNNLMQGRKDDMWGVAYAAYDLSHEIVDPTWPTAIRNEQMAEAYYNFAVFPWLRVSPNVQLVRPLDRSRNDEVVLGIRTQLRF</sequence>
<organism evidence="3 4">
    <name type="scientific">Paraferrimonas sedimenticola</name>
    <dbReference type="NCBI Taxonomy" id="375674"/>
    <lineage>
        <taxon>Bacteria</taxon>
        <taxon>Pseudomonadati</taxon>
        <taxon>Pseudomonadota</taxon>
        <taxon>Gammaproteobacteria</taxon>
        <taxon>Alteromonadales</taxon>
        <taxon>Ferrimonadaceae</taxon>
        <taxon>Paraferrimonas</taxon>
    </lineage>
</organism>
<evidence type="ECO:0000313" key="4">
    <source>
        <dbReference type="Proteomes" id="UP001161422"/>
    </source>
</evidence>
<proteinExistence type="inferred from homology"/>
<keyword evidence="4" id="KW-1185">Reference proteome</keyword>
<gene>
    <name evidence="3" type="ORF">GCM10007895_17220</name>
</gene>
<dbReference type="PANTHER" id="PTHR37944:SF1">
    <property type="entry name" value="PORIN B"/>
    <property type="match status" value="1"/>
</dbReference>
<protein>
    <recommendedName>
        <fullName evidence="5">Porin</fullName>
    </recommendedName>
</protein>
<comment type="similarity">
    <text evidence="1 2">Belongs to the OprB family.</text>
</comment>
<dbReference type="PANTHER" id="PTHR37944">
    <property type="entry name" value="PORIN B"/>
    <property type="match status" value="1"/>
</dbReference>
<dbReference type="RefSeq" id="WP_095505151.1">
    <property type="nucleotide sequence ID" value="NZ_BSNC01000004.1"/>
</dbReference>
<name>A0AA37VWM4_9GAMM</name>
<dbReference type="InterPro" id="IPR038673">
    <property type="entry name" value="OprB_sf"/>
</dbReference>
<reference evidence="3" key="2">
    <citation type="submission" date="2023-01" db="EMBL/GenBank/DDBJ databases">
        <title>Draft genome sequence of Paraferrimonas sedimenticola strain NBRC 101628.</title>
        <authorList>
            <person name="Sun Q."/>
            <person name="Mori K."/>
        </authorList>
    </citation>
    <scope>NUCLEOTIDE SEQUENCE</scope>
    <source>
        <strain evidence="3">NBRC 101628</strain>
    </source>
</reference>
<accession>A0AA37VWM4</accession>